<dbReference type="EMBL" id="SJPU01000005">
    <property type="protein sequence ID" value="TWU10014.1"/>
    <property type="molecule type" value="Genomic_DNA"/>
</dbReference>
<evidence type="ECO:0000313" key="3">
    <source>
        <dbReference type="Proteomes" id="UP000319908"/>
    </source>
</evidence>
<accession>A0A5C6BHV2</accession>
<sequence length="67" mass="7198">MPKALCLLSLVASILLLVLFGADLIMGFAGMQDAAPMQGTSMLMDLAFLAFAGGLAYMSYSTYREQR</sequence>
<dbReference type="AlphaFoldDB" id="A0A5C6BHV2"/>
<organism evidence="2 3">
    <name type="scientific">Allorhodopirellula heiligendammensis</name>
    <dbReference type="NCBI Taxonomy" id="2714739"/>
    <lineage>
        <taxon>Bacteria</taxon>
        <taxon>Pseudomonadati</taxon>
        <taxon>Planctomycetota</taxon>
        <taxon>Planctomycetia</taxon>
        <taxon>Pirellulales</taxon>
        <taxon>Pirellulaceae</taxon>
        <taxon>Allorhodopirellula</taxon>
    </lineage>
</organism>
<keyword evidence="3" id="KW-1185">Reference proteome</keyword>
<evidence type="ECO:0000313" key="2">
    <source>
        <dbReference type="EMBL" id="TWU10014.1"/>
    </source>
</evidence>
<protein>
    <submittedName>
        <fullName evidence="2">Uncharacterized protein</fullName>
    </submittedName>
</protein>
<evidence type="ECO:0000256" key="1">
    <source>
        <dbReference type="SAM" id="Phobius"/>
    </source>
</evidence>
<dbReference type="RefSeq" id="WP_146409792.1">
    <property type="nucleotide sequence ID" value="NZ_SJPU01000005.1"/>
</dbReference>
<gene>
    <name evidence="2" type="ORF">Poly21_53470</name>
</gene>
<proteinExistence type="predicted"/>
<feature type="transmembrane region" description="Helical" evidence="1">
    <location>
        <begin position="37"/>
        <end position="58"/>
    </location>
</feature>
<dbReference type="Proteomes" id="UP000319908">
    <property type="component" value="Unassembled WGS sequence"/>
</dbReference>
<reference evidence="2 3" key="1">
    <citation type="journal article" date="2020" name="Antonie Van Leeuwenhoek">
        <title>Rhodopirellula heiligendammensis sp. nov., Rhodopirellula pilleata sp. nov., and Rhodopirellula solitaria sp. nov. isolated from natural or artificial marine surfaces in Northern Germany and California, USA, and emended description of the genus Rhodopirellula.</title>
        <authorList>
            <person name="Kallscheuer N."/>
            <person name="Wiegand S."/>
            <person name="Jogler M."/>
            <person name="Boedeker C."/>
            <person name="Peeters S.H."/>
            <person name="Rast P."/>
            <person name="Heuer A."/>
            <person name="Jetten M.S.M."/>
            <person name="Rohde M."/>
            <person name="Jogler C."/>
        </authorList>
    </citation>
    <scope>NUCLEOTIDE SEQUENCE [LARGE SCALE GENOMIC DNA]</scope>
    <source>
        <strain evidence="2 3">Poly21</strain>
    </source>
</reference>
<comment type="caution">
    <text evidence="2">The sequence shown here is derived from an EMBL/GenBank/DDBJ whole genome shotgun (WGS) entry which is preliminary data.</text>
</comment>
<keyword evidence="1" id="KW-0812">Transmembrane</keyword>
<keyword evidence="1" id="KW-0472">Membrane</keyword>
<name>A0A5C6BHV2_9BACT</name>
<keyword evidence="1" id="KW-1133">Transmembrane helix</keyword>